<evidence type="ECO:0000259" key="1">
    <source>
        <dbReference type="Pfam" id="PF02627"/>
    </source>
</evidence>
<organism evidence="2 3">
    <name type="scientific">Glacieibacterium arshaanense</name>
    <dbReference type="NCBI Taxonomy" id="2511025"/>
    <lineage>
        <taxon>Bacteria</taxon>
        <taxon>Pseudomonadati</taxon>
        <taxon>Pseudomonadota</taxon>
        <taxon>Alphaproteobacteria</taxon>
        <taxon>Sphingomonadales</taxon>
        <taxon>Sphingosinicellaceae</taxon>
        <taxon>Glacieibacterium</taxon>
    </lineage>
</organism>
<name>A0A4Y9ES01_9SPHN</name>
<sequence length="190" mass="20632">MRLRQPRITPLTASACTPEQTAVLAPFEARGGAFNIFKTMARKPLAATKFLEWGNYILSKSNSLPAREREIVILRTGFNCKSGYEWAQHVVIGKRSGLTDDEVARIKAGAGAPGWSAADAALIAATDDLSRNHCVSDASWAELGKHYSDEQRMDLVYTVGQYTQVSMLLNSFGVQLDDGLTLDPDLAGVA</sequence>
<feature type="domain" description="Carboxymuconolactone decarboxylase-like" evidence="1">
    <location>
        <begin position="45"/>
        <end position="126"/>
    </location>
</feature>
<dbReference type="InterPro" id="IPR029032">
    <property type="entry name" value="AhpD-like"/>
</dbReference>
<evidence type="ECO:0000313" key="3">
    <source>
        <dbReference type="Proteomes" id="UP000297737"/>
    </source>
</evidence>
<dbReference type="InterPro" id="IPR003779">
    <property type="entry name" value="CMD-like"/>
</dbReference>
<dbReference type="PANTHER" id="PTHR34846:SF5">
    <property type="entry name" value="CARBOXYMUCONOLACTONE DECARBOXYLASE-LIKE DOMAIN-CONTAINING PROTEIN"/>
    <property type="match status" value="1"/>
</dbReference>
<dbReference type="PANTHER" id="PTHR34846">
    <property type="entry name" value="4-CARBOXYMUCONOLACTONE DECARBOXYLASE FAMILY PROTEIN (AFU_ORTHOLOGUE AFUA_6G11590)"/>
    <property type="match status" value="1"/>
</dbReference>
<gene>
    <name evidence="2" type="ORF">EUV02_02880</name>
</gene>
<dbReference type="EMBL" id="SIHO01000001">
    <property type="protein sequence ID" value="TFU05983.1"/>
    <property type="molecule type" value="Genomic_DNA"/>
</dbReference>
<dbReference type="Gene3D" id="1.20.1290.10">
    <property type="entry name" value="AhpD-like"/>
    <property type="match status" value="1"/>
</dbReference>
<evidence type="ECO:0000313" key="2">
    <source>
        <dbReference type="EMBL" id="TFU05983.1"/>
    </source>
</evidence>
<dbReference type="GO" id="GO:0051920">
    <property type="term" value="F:peroxiredoxin activity"/>
    <property type="evidence" value="ECO:0007669"/>
    <property type="project" value="InterPro"/>
</dbReference>
<proteinExistence type="predicted"/>
<dbReference type="AlphaFoldDB" id="A0A4Y9ES01"/>
<dbReference type="Pfam" id="PF02627">
    <property type="entry name" value="CMD"/>
    <property type="match status" value="1"/>
</dbReference>
<reference evidence="2 3" key="1">
    <citation type="submission" date="2019-02" db="EMBL/GenBank/DDBJ databases">
        <title>Polymorphobacter sp. isolated from the lake at the Tibet of China.</title>
        <authorList>
            <person name="Li A."/>
        </authorList>
    </citation>
    <scope>NUCLEOTIDE SEQUENCE [LARGE SCALE GENOMIC DNA]</scope>
    <source>
        <strain evidence="2 3">DJ1R-1</strain>
    </source>
</reference>
<dbReference type="Proteomes" id="UP000297737">
    <property type="component" value="Unassembled WGS sequence"/>
</dbReference>
<dbReference type="RefSeq" id="WP_135244707.1">
    <property type="nucleotide sequence ID" value="NZ_SIHO01000001.1"/>
</dbReference>
<protein>
    <submittedName>
        <fullName evidence="2">Carboxymuconolactone decarboxylase family protein</fullName>
    </submittedName>
</protein>
<comment type="caution">
    <text evidence="2">The sequence shown here is derived from an EMBL/GenBank/DDBJ whole genome shotgun (WGS) entry which is preliminary data.</text>
</comment>
<dbReference type="SUPFAM" id="SSF69118">
    <property type="entry name" value="AhpD-like"/>
    <property type="match status" value="1"/>
</dbReference>
<dbReference type="OrthoDB" id="4704294at2"/>
<keyword evidence="3" id="KW-1185">Reference proteome</keyword>
<accession>A0A4Y9ES01</accession>